<feature type="domain" description="Glycosyltransferase 2-like" evidence="1">
    <location>
        <begin position="7"/>
        <end position="153"/>
    </location>
</feature>
<reference evidence="2 3" key="1">
    <citation type="submission" date="2019-06" db="EMBL/GenBank/DDBJ databases">
        <title>Sequencing the genomes of 1000 actinobacteria strains.</title>
        <authorList>
            <person name="Klenk H.-P."/>
        </authorList>
    </citation>
    <scope>NUCLEOTIDE SEQUENCE [LARGE SCALE GENOMIC DNA]</scope>
    <source>
        <strain evidence="2 3">DSM 20427</strain>
    </source>
</reference>
<dbReference type="Pfam" id="PF00535">
    <property type="entry name" value="Glycos_transf_2"/>
    <property type="match status" value="1"/>
</dbReference>
<comment type="caution">
    <text evidence="2">The sequence shown here is derived from an EMBL/GenBank/DDBJ whole genome shotgun (WGS) entry which is preliminary data.</text>
</comment>
<evidence type="ECO:0000313" key="2">
    <source>
        <dbReference type="EMBL" id="TQM98977.1"/>
    </source>
</evidence>
<dbReference type="RefSeq" id="WP_141380219.1">
    <property type="nucleotide sequence ID" value="NZ_BMOA01000003.1"/>
</dbReference>
<evidence type="ECO:0000259" key="1">
    <source>
        <dbReference type="Pfam" id="PF00535"/>
    </source>
</evidence>
<dbReference type="InterPro" id="IPR050834">
    <property type="entry name" value="Glycosyltransf_2"/>
</dbReference>
<sequence length="297" mass="33768">MTDTIDVMLPYFGDSAHFRLAVQSVLSQTFTRFRLVCVEDASPEGDAGEWIDSLHDPRVVHVRNERNLGVAGNFTLCLALVEADHFVMMGSDDLMLPNHLEVLDAARRRYPEADLIQTRVEIIDDEGRPSRPLPDIVKAALRPRTRRRDRELQGESFASSLTRADWAYFPSLLWRTERARRLGFDQRYAIALDLGLILDIALDGGRMVILDPLTFRYRRHRASASMAAARTGERFAQEREFFLAYALRFQEHGWTRAARIARHHVVSRLNAASEVPGALLHHRDGGGASRLLSHAFR</sequence>
<dbReference type="InterPro" id="IPR029044">
    <property type="entry name" value="Nucleotide-diphossugar_trans"/>
</dbReference>
<dbReference type="AlphaFoldDB" id="A0A4Y3UPZ5"/>
<proteinExistence type="predicted"/>
<dbReference type="EMBL" id="VFPS01000002">
    <property type="protein sequence ID" value="TQM98977.1"/>
    <property type="molecule type" value="Genomic_DNA"/>
</dbReference>
<dbReference type="SUPFAM" id="SSF53448">
    <property type="entry name" value="Nucleotide-diphospho-sugar transferases"/>
    <property type="match status" value="1"/>
</dbReference>
<dbReference type="PANTHER" id="PTHR43685">
    <property type="entry name" value="GLYCOSYLTRANSFERASE"/>
    <property type="match status" value="1"/>
</dbReference>
<organism evidence="2 3">
    <name type="scientific">Microbacterium lacticum</name>
    <dbReference type="NCBI Taxonomy" id="33885"/>
    <lineage>
        <taxon>Bacteria</taxon>
        <taxon>Bacillati</taxon>
        <taxon>Actinomycetota</taxon>
        <taxon>Actinomycetes</taxon>
        <taxon>Micrococcales</taxon>
        <taxon>Microbacteriaceae</taxon>
        <taxon>Microbacterium</taxon>
    </lineage>
</organism>
<dbReference type="InterPro" id="IPR001173">
    <property type="entry name" value="Glyco_trans_2-like"/>
</dbReference>
<gene>
    <name evidence="2" type="ORF">FHX68_1699</name>
</gene>
<name>A0A4Y3UPZ5_9MICO</name>
<dbReference type="Gene3D" id="3.90.550.10">
    <property type="entry name" value="Spore Coat Polysaccharide Biosynthesis Protein SpsA, Chain A"/>
    <property type="match status" value="1"/>
</dbReference>
<evidence type="ECO:0000313" key="3">
    <source>
        <dbReference type="Proteomes" id="UP000319804"/>
    </source>
</evidence>
<dbReference type="GO" id="GO:0016740">
    <property type="term" value="F:transferase activity"/>
    <property type="evidence" value="ECO:0007669"/>
    <property type="project" value="UniProtKB-KW"/>
</dbReference>
<keyword evidence="2" id="KW-0808">Transferase</keyword>
<dbReference type="PANTHER" id="PTHR43685:SF2">
    <property type="entry name" value="GLYCOSYLTRANSFERASE 2-LIKE DOMAIN-CONTAINING PROTEIN"/>
    <property type="match status" value="1"/>
</dbReference>
<keyword evidence="3" id="KW-1185">Reference proteome</keyword>
<dbReference type="OrthoDB" id="3177103at2"/>
<accession>A0A4Y3UPZ5</accession>
<dbReference type="Proteomes" id="UP000319804">
    <property type="component" value="Unassembled WGS sequence"/>
</dbReference>
<protein>
    <submittedName>
        <fullName evidence="2">Glycosyl transferase family 2</fullName>
    </submittedName>
</protein>